<feature type="transmembrane region" description="Helical" evidence="7">
    <location>
        <begin position="370"/>
        <end position="392"/>
    </location>
</feature>
<comment type="subcellular location">
    <subcellularLocation>
        <location evidence="1">Cell membrane</location>
        <topology evidence="1">Multi-pass membrane protein</topology>
    </subcellularLocation>
</comment>
<keyword evidence="6 7" id="KW-0472">Membrane</keyword>
<feature type="transmembrane region" description="Helical" evidence="7">
    <location>
        <begin position="276"/>
        <end position="292"/>
    </location>
</feature>
<dbReference type="InterPro" id="IPR002528">
    <property type="entry name" value="MATE_fam"/>
</dbReference>
<organism evidence="8 9">
    <name type="scientific">Dysosmobacter segnis</name>
    <dbReference type="NCBI Taxonomy" id="2763042"/>
    <lineage>
        <taxon>Bacteria</taxon>
        <taxon>Bacillati</taxon>
        <taxon>Bacillota</taxon>
        <taxon>Clostridia</taxon>
        <taxon>Eubacteriales</taxon>
        <taxon>Oscillospiraceae</taxon>
        <taxon>Dysosmobacter</taxon>
    </lineage>
</organism>
<feature type="transmembrane region" description="Helical" evidence="7">
    <location>
        <begin position="430"/>
        <end position="448"/>
    </location>
</feature>
<dbReference type="NCBIfam" id="TIGR00797">
    <property type="entry name" value="matE"/>
    <property type="match status" value="1"/>
</dbReference>
<dbReference type="Pfam" id="PF01554">
    <property type="entry name" value="MatE"/>
    <property type="match status" value="2"/>
</dbReference>
<comment type="caution">
    <text evidence="8">The sequence shown here is derived from an EMBL/GenBank/DDBJ whole genome shotgun (WGS) entry which is preliminary data.</text>
</comment>
<sequence length="464" mass="50211">MSKQNAAGAAPQENKMGVLPVGKLLAGMAVPMMISMLVQALYNIVDSVFVSRLSENAFNAVGLAFPLQSLMIAVGAGTAVGINALLSRSLGEKKQEMADRAAGAGIFLLPICSYLVFAFIGLFLSRPFFVAQAKAVPEIVEYGVQYTRICLGLSVGIFSQFCFERLLQSTGRTSLAMCTQLLGAIINIVMDPILIFGLCGAPRMGVAGAAVATVVGQIVAAIVGLIVNIKCNHDIHIHRKNIRWDPIVAKEIYRVGIPSIIMQSISSVMTFGMNKILFVFTPTATAVFGAYFKIQSFVFMPIFGLNNGMVPIISYNYGAARPQRVWKTIRLSNITAMVIMVVGFTIFQLFPSTLLELFDASETMLAIGVPALRIISVSFLLAGFCIIAGSVFQAIGNPVYSLIVSVCRQMVVLLPVAWLLSRTGRLELVWWSFPIAEVMSFTLSTIFLRRTVKSANEVMNSSAD</sequence>
<proteinExistence type="predicted"/>
<dbReference type="GO" id="GO:0015297">
    <property type="term" value="F:antiporter activity"/>
    <property type="evidence" value="ECO:0007669"/>
    <property type="project" value="InterPro"/>
</dbReference>
<dbReference type="Proteomes" id="UP000620327">
    <property type="component" value="Unassembled WGS sequence"/>
</dbReference>
<evidence type="ECO:0000256" key="3">
    <source>
        <dbReference type="ARBA" id="ARBA00022475"/>
    </source>
</evidence>
<keyword evidence="4 7" id="KW-0812">Transmembrane</keyword>
<name>A0A923MG39_9FIRM</name>
<feature type="transmembrane region" description="Helical" evidence="7">
    <location>
        <begin position="399"/>
        <end position="418"/>
    </location>
</feature>
<dbReference type="CDD" id="cd13144">
    <property type="entry name" value="MATE_like_4"/>
    <property type="match status" value="1"/>
</dbReference>
<feature type="transmembrane region" description="Helical" evidence="7">
    <location>
        <begin position="331"/>
        <end position="350"/>
    </location>
</feature>
<feature type="transmembrane region" description="Helical" evidence="7">
    <location>
        <begin position="298"/>
        <end position="319"/>
    </location>
</feature>
<gene>
    <name evidence="8" type="ORF">H8Z83_01000</name>
</gene>
<evidence type="ECO:0000256" key="6">
    <source>
        <dbReference type="ARBA" id="ARBA00023136"/>
    </source>
</evidence>
<dbReference type="GO" id="GO:0042910">
    <property type="term" value="F:xenobiotic transmembrane transporter activity"/>
    <property type="evidence" value="ECO:0007669"/>
    <property type="project" value="InterPro"/>
</dbReference>
<evidence type="ECO:0000256" key="5">
    <source>
        <dbReference type="ARBA" id="ARBA00022989"/>
    </source>
</evidence>
<evidence type="ECO:0000256" key="2">
    <source>
        <dbReference type="ARBA" id="ARBA00022448"/>
    </source>
</evidence>
<feature type="transmembrane region" description="Helical" evidence="7">
    <location>
        <begin position="204"/>
        <end position="229"/>
    </location>
</feature>
<feature type="transmembrane region" description="Helical" evidence="7">
    <location>
        <begin position="65"/>
        <end position="86"/>
    </location>
</feature>
<dbReference type="PANTHER" id="PTHR43549:SF3">
    <property type="entry name" value="MULTIDRUG RESISTANCE PROTEIN YPNP-RELATED"/>
    <property type="match status" value="1"/>
</dbReference>
<evidence type="ECO:0000313" key="8">
    <source>
        <dbReference type="EMBL" id="MBC5768928.1"/>
    </source>
</evidence>
<reference evidence="8" key="1">
    <citation type="submission" date="2020-08" db="EMBL/GenBank/DDBJ databases">
        <title>Genome public.</title>
        <authorList>
            <person name="Liu C."/>
            <person name="Sun Q."/>
        </authorList>
    </citation>
    <scope>NUCLEOTIDE SEQUENCE</scope>
    <source>
        <strain evidence="8">BX15</strain>
    </source>
</reference>
<dbReference type="PANTHER" id="PTHR43549">
    <property type="entry name" value="MULTIDRUG RESISTANCE PROTEIN YPNP-RELATED"/>
    <property type="match status" value="1"/>
</dbReference>
<dbReference type="InterPro" id="IPR048279">
    <property type="entry name" value="MdtK-like"/>
</dbReference>
<keyword evidence="2" id="KW-0813">Transport</keyword>
<dbReference type="InterPro" id="IPR052031">
    <property type="entry name" value="Membrane_Transporter-Flippase"/>
</dbReference>
<evidence type="ECO:0000256" key="4">
    <source>
        <dbReference type="ARBA" id="ARBA00022692"/>
    </source>
</evidence>
<evidence type="ECO:0000313" key="9">
    <source>
        <dbReference type="Proteomes" id="UP000620327"/>
    </source>
</evidence>
<keyword evidence="3" id="KW-1003">Cell membrane</keyword>
<keyword evidence="5 7" id="KW-1133">Transmembrane helix</keyword>
<keyword evidence="9" id="KW-1185">Reference proteome</keyword>
<evidence type="ECO:0000256" key="1">
    <source>
        <dbReference type="ARBA" id="ARBA00004651"/>
    </source>
</evidence>
<feature type="transmembrane region" description="Helical" evidence="7">
    <location>
        <begin position="106"/>
        <end position="125"/>
    </location>
</feature>
<feature type="transmembrane region" description="Helical" evidence="7">
    <location>
        <begin position="175"/>
        <end position="198"/>
    </location>
</feature>
<feature type="transmembrane region" description="Helical" evidence="7">
    <location>
        <begin position="145"/>
        <end position="163"/>
    </location>
</feature>
<evidence type="ECO:0000256" key="7">
    <source>
        <dbReference type="SAM" id="Phobius"/>
    </source>
</evidence>
<feature type="transmembrane region" description="Helical" evidence="7">
    <location>
        <begin position="24"/>
        <end position="45"/>
    </location>
</feature>
<dbReference type="RefSeq" id="WP_187013328.1">
    <property type="nucleotide sequence ID" value="NZ_JACOQI010000001.1"/>
</dbReference>
<protein>
    <submittedName>
        <fullName evidence="8">MATE family efflux transporter</fullName>
    </submittedName>
</protein>
<accession>A0A923MG39</accession>
<dbReference type="PIRSF" id="PIRSF006603">
    <property type="entry name" value="DinF"/>
    <property type="match status" value="1"/>
</dbReference>
<dbReference type="GO" id="GO:0005886">
    <property type="term" value="C:plasma membrane"/>
    <property type="evidence" value="ECO:0007669"/>
    <property type="project" value="UniProtKB-SubCell"/>
</dbReference>
<dbReference type="EMBL" id="JACOQI010000001">
    <property type="protein sequence ID" value="MBC5768928.1"/>
    <property type="molecule type" value="Genomic_DNA"/>
</dbReference>
<dbReference type="AlphaFoldDB" id="A0A923MG39"/>